<evidence type="ECO:0000256" key="4">
    <source>
        <dbReference type="ARBA" id="ARBA00022723"/>
    </source>
</evidence>
<evidence type="ECO:0000313" key="11">
    <source>
        <dbReference type="Proteomes" id="UP000717328"/>
    </source>
</evidence>
<feature type="domain" description="DyP dimeric alpha+beta barrel" evidence="9">
    <location>
        <begin position="39"/>
        <end position="117"/>
    </location>
</feature>
<evidence type="ECO:0000256" key="5">
    <source>
        <dbReference type="ARBA" id="ARBA00023002"/>
    </source>
</evidence>
<reference evidence="10" key="1">
    <citation type="submission" date="2021-02" db="EMBL/GenBank/DDBJ databases">
        <authorList>
            <person name="Nieuwenhuis M."/>
            <person name="Van De Peppel L.J.J."/>
        </authorList>
    </citation>
    <scope>NUCLEOTIDE SEQUENCE</scope>
    <source>
        <strain evidence="10">D49</strain>
    </source>
</reference>
<comment type="caution">
    <text evidence="10">The sequence shown here is derived from an EMBL/GenBank/DDBJ whole genome shotgun (WGS) entry which is preliminary data.</text>
</comment>
<protein>
    <recommendedName>
        <fullName evidence="9">DyP dimeric alpha+beta barrel domain-containing protein</fullName>
    </recommendedName>
</protein>
<evidence type="ECO:0000256" key="8">
    <source>
        <dbReference type="SAM" id="MobiDB-lite"/>
    </source>
</evidence>
<dbReference type="AlphaFoldDB" id="A0A9P7K3X1"/>
<keyword evidence="2" id="KW-0575">Peroxidase</keyword>
<proteinExistence type="inferred from homology"/>
<comment type="cofactor">
    <cofactor evidence="1">
        <name>heme b</name>
        <dbReference type="ChEBI" id="CHEBI:60344"/>
    </cofactor>
</comment>
<evidence type="ECO:0000259" key="9">
    <source>
        <dbReference type="Pfam" id="PF21105"/>
    </source>
</evidence>
<dbReference type="SUPFAM" id="SSF54909">
    <property type="entry name" value="Dimeric alpha+beta barrel"/>
    <property type="match status" value="1"/>
</dbReference>
<keyword evidence="6" id="KW-0408">Iron</keyword>
<evidence type="ECO:0000256" key="6">
    <source>
        <dbReference type="ARBA" id="ARBA00023004"/>
    </source>
</evidence>
<organism evidence="10 11">
    <name type="scientific">Sphagnurus paluster</name>
    <dbReference type="NCBI Taxonomy" id="117069"/>
    <lineage>
        <taxon>Eukaryota</taxon>
        <taxon>Fungi</taxon>
        <taxon>Dikarya</taxon>
        <taxon>Basidiomycota</taxon>
        <taxon>Agaricomycotina</taxon>
        <taxon>Agaricomycetes</taxon>
        <taxon>Agaricomycetidae</taxon>
        <taxon>Agaricales</taxon>
        <taxon>Tricholomatineae</taxon>
        <taxon>Lyophyllaceae</taxon>
        <taxon>Sphagnurus</taxon>
    </lineage>
</organism>
<evidence type="ECO:0000256" key="1">
    <source>
        <dbReference type="ARBA" id="ARBA00001970"/>
    </source>
</evidence>
<keyword evidence="4" id="KW-0479">Metal-binding</keyword>
<dbReference type="PANTHER" id="PTHR30521:SF4">
    <property type="entry name" value="DEFERROCHELATASE"/>
    <property type="match status" value="1"/>
</dbReference>
<dbReference type="InterPro" id="IPR011008">
    <property type="entry name" value="Dimeric_a/b-barrel"/>
</dbReference>
<gene>
    <name evidence="10" type="ORF">H0H81_009877</name>
</gene>
<evidence type="ECO:0000256" key="3">
    <source>
        <dbReference type="ARBA" id="ARBA00022617"/>
    </source>
</evidence>
<dbReference type="InterPro" id="IPR006314">
    <property type="entry name" value="Dyp_peroxidase"/>
</dbReference>
<keyword evidence="5" id="KW-0560">Oxidoreductase</keyword>
<dbReference type="GO" id="GO:0046872">
    <property type="term" value="F:metal ion binding"/>
    <property type="evidence" value="ECO:0007669"/>
    <property type="project" value="UniProtKB-KW"/>
</dbReference>
<dbReference type="OrthoDB" id="3207336at2759"/>
<dbReference type="Pfam" id="PF21105">
    <property type="entry name" value="DyP_N"/>
    <property type="match status" value="1"/>
</dbReference>
<evidence type="ECO:0000313" key="10">
    <source>
        <dbReference type="EMBL" id="KAG5635848.1"/>
    </source>
</evidence>
<dbReference type="GO" id="GO:0020037">
    <property type="term" value="F:heme binding"/>
    <property type="evidence" value="ECO:0007669"/>
    <property type="project" value="InterPro"/>
</dbReference>
<keyword evidence="3" id="KW-0349">Heme</keyword>
<dbReference type="PROSITE" id="PS51404">
    <property type="entry name" value="DYP_PEROXIDASE"/>
    <property type="match status" value="1"/>
</dbReference>
<dbReference type="EMBL" id="JABCKI010006013">
    <property type="protein sequence ID" value="KAG5635848.1"/>
    <property type="molecule type" value="Genomic_DNA"/>
</dbReference>
<feature type="region of interest" description="Disordered" evidence="8">
    <location>
        <begin position="386"/>
        <end position="410"/>
    </location>
</feature>
<dbReference type="Proteomes" id="UP000717328">
    <property type="component" value="Unassembled WGS sequence"/>
</dbReference>
<name>A0A9P7K3X1_9AGAR</name>
<accession>A0A9P7K3X1</accession>
<dbReference type="NCBIfam" id="TIGR01413">
    <property type="entry name" value="Dyp_perox_fam"/>
    <property type="match status" value="1"/>
</dbReference>
<dbReference type="GO" id="GO:0005829">
    <property type="term" value="C:cytosol"/>
    <property type="evidence" value="ECO:0007669"/>
    <property type="project" value="TreeGrafter"/>
</dbReference>
<dbReference type="InterPro" id="IPR049509">
    <property type="entry name" value="DyP_N"/>
</dbReference>
<keyword evidence="11" id="KW-1185">Reference proteome</keyword>
<dbReference type="GO" id="GO:0004601">
    <property type="term" value="F:peroxidase activity"/>
    <property type="evidence" value="ECO:0007669"/>
    <property type="project" value="UniProtKB-KW"/>
</dbReference>
<dbReference type="PANTHER" id="PTHR30521">
    <property type="entry name" value="DEFERROCHELATASE/PEROXIDASE"/>
    <property type="match status" value="1"/>
</dbReference>
<evidence type="ECO:0000256" key="7">
    <source>
        <dbReference type="ARBA" id="ARBA00025737"/>
    </source>
</evidence>
<comment type="similarity">
    <text evidence="7">Belongs to the DyP-type peroxidase family.</text>
</comment>
<reference evidence="10" key="2">
    <citation type="submission" date="2021-10" db="EMBL/GenBank/DDBJ databases">
        <title>Phylogenomics reveals ancestral predisposition of the termite-cultivated fungus Termitomyces towards a domesticated lifestyle.</title>
        <authorList>
            <person name="Auxier B."/>
            <person name="Grum-Grzhimaylo A."/>
            <person name="Cardenas M.E."/>
            <person name="Lodge J.D."/>
            <person name="Laessoe T."/>
            <person name="Pedersen O."/>
            <person name="Smith M.E."/>
            <person name="Kuyper T.W."/>
            <person name="Franco-Molano E.A."/>
            <person name="Baroni T.J."/>
            <person name="Aanen D.K."/>
        </authorList>
    </citation>
    <scope>NUCLEOTIDE SEQUENCE</scope>
    <source>
        <strain evidence="10">D49</strain>
    </source>
</reference>
<evidence type="ECO:0000256" key="2">
    <source>
        <dbReference type="ARBA" id="ARBA00022559"/>
    </source>
</evidence>
<sequence length="438" mass="48441">MSPHYSNLSKRSIIPLHPSLQNKPPKGPQEAIELPDLHNVQGDICFTFPKDAEQFAFFHIKDAAAFKKGLGSFLPTSCFAVTEILDKIDHAKQTARSCGEPISRIETKLSQIAFSPSDAEHCKGVVESIEKVTFNSSITILHLEVGNVLPDRKEHFGYCDGISQPAIRGCTVPHPGRTVVDPGVLILGYPGDPVDVDKRPAWAKGGSMMVFRKLEQDVPGFIQNVVSHGDEWRKVIPDANLTHEQGIAWYGARLFGRWRSGAPIQLAPIHDDPELAEDDQRNNDFDFTIPGEPGPSDRYCPFNAHIRKTAPRNLDPYKPTREELAASSILRAGIPYGPPVNHQQPHNPLPNVERGLLFVCYQSSIEGGFLLQTQWALDRDFPKFGDTVGGPQPGQDPILGEAPSRSSDIRPRSYVRSRGGEYFFVPSISTLKTWASAK</sequence>